<dbReference type="AlphaFoldDB" id="A0A3M7SJY6"/>
<dbReference type="Proteomes" id="UP000276133">
    <property type="component" value="Unassembled WGS sequence"/>
</dbReference>
<evidence type="ECO:0000313" key="1">
    <source>
        <dbReference type="EMBL" id="RNA35838.1"/>
    </source>
</evidence>
<comment type="caution">
    <text evidence="1">The sequence shown here is derived from an EMBL/GenBank/DDBJ whole genome shotgun (WGS) entry which is preliminary data.</text>
</comment>
<name>A0A3M7SJY6_BRAPC</name>
<protein>
    <submittedName>
        <fullName evidence="1">Uncharacterized protein</fullName>
    </submittedName>
</protein>
<proteinExistence type="predicted"/>
<reference evidence="1 2" key="1">
    <citation type="journal article" date="2018" name="Sci. Rep.">
        <title>Genomic signatures of local adaptation to the degree of environmental predictability in rotifers.</title>
        <authorList>
            <person name="Franch-Gras L."/>
            <person name="Hahn C."/>
            <person name="Garcia-Roger E.M."/>
            <person name="Carmona M.J."/>
            <person name="Serra M."/>
            <person name="Gomez A."/>
        </authorList>
    </citation>
    <scope>NUCLEOTIDE SEQUENCE [LARGE SCALE GENOMIC DNA]</scope>
    <source>
        <strain evidence="1">HYR1</strain>
    </source>
</reference>
<accession>A0A3M7SJY6</accession>
<gene>
    <name evidence="1" type="ORF">BpHYR1_022678</name>
</gene>
<sequence length="106" mass="12778">MLYLKNLKKNQVNNKPFTNRLRSEIMKRFVNDKGQTLEDLLKLVPKNSNFKESWKKADDSFKNDKNKKKKNFYQEISKKPKNVKILKKENKYKIRIKIKSKFCAHS</sequence>
<keyword evidence="2" id="KW-1185">Reference proteome</keyword>
<organism evidence="1 2">
    <name type="scientific">Brachionus plicatilis</name>
    <name type="common">Marine rotifer</name>
    <name type="synonym">Brachionus muelleri</name>
    <dbReference type="NCBI Taxonomy" id="10195"/>
    <lineage>
        <taxon>Eukaryota</taxon>
        <taxon>Metazoa</taxon>
        <taxon>Spiralia</taxon>
        <taxon>Gnathifera</taxon>
        <taxon>Rotifera</taxon>
        <taxon>Eurotatoria</taxon>
        <taxon>Monogononta</taxon>
        <taxon>Pseudotrocha</taxon>
        <taxon>Ploima</taxon>
        <taxon>Brachionidae</taxon>
        <taxon>Brachionus</taxon>
    </lineage>
</organism>
<dbReference type="EMBL" id="REGN01001283">
    <property type="protein sequence ID" value="RNA35838.1"/>
    <property type="molecule type" value="Genomic_DNA"/>
</dbReference>
<evidence type="ECO:0000313" key="2">
    <source>
        <dbReference type="Proteomes" id="UP000276133"/>
    </source>
</evidence>